<dbReference type="EMBL" id="QWEI01000009">
    <property type="protein sequence ID" value="RHW34114.1"/>
    <property type="molecule type" value="Genomic_DNA"/>
</dbReference>
<keyword evidence="3" id="KW-1185">Reference proteome</keyword>
<dbReference type="PANTHER" id="PTHR43798:SF33">
    <property type="entry name" value="HYDROLASE, PUTATIVE (AFU_ORTHOLOGUE AFUA_2G14860)-RELATED"/>
    <property type="match status" value="1"/>
</dbReference>
<dbReference type="AlphaFoldDB" id="A0A396S888"/>
<dbReference type="InterPro" id="IPR029058">
    <property type="entry name" value="AB_hydrolase_fold"/>
</dbReference>
<evidence type="ECO:0000313" key="3">
    <source>
        <dbReference type="Proteomes" id="UP000265692"/>
    </source>
</evidence>
<proteinExistence type="predicted"/>
<dbReference type="SUPFAM" id="SSF53474">
    <property type="entry name" value="alpha/beta-Hydrolases"/>
    <property type="match status" value="1"/>
</dbReference>
<accession>A0A396S888</accession>
<dbReference type="GO" id="GO:0016020">
    <property type="term" value="C:membrane"/>
    <property type="evidence" value="ECO:0007669"/>
    <property type="project" value="TreeGrafter"/>
</dbReference>
<evidence type="ECO:0000259" key="1">
    <source>
        <dbReference type="Pfam" id="PF00561"/>
    </source>
</evidence>
<gene>
    <name evidence="2" type="ORF">D1B33_14935</name>
</gene>
<comment type="caution">
    <text evidence="2">The sequence shown here is derived from an EMBL/GenBank/DDBJ whole genome shotgun (WGS) entry which is preliminary data.</text>
</comment>
<sequence length="311" mass="35047">MLIAIVALLVVWVIFSNIMTFYEKGKYPAIGQLVEVDGNNMHVYTKGNGDHTIVLLSGHGTAAPALDFEPLINEMAKNNKVVVIEPFGYGWSDITNKDRTVENIVAEIRTALKKLNIQGPYILMPHSISGIYSMYYANTYPEEVKAIIGIDPTLPKALKYFGETAPTMPQYFGYVAPTGIARLALYLTPDNFLPIAEEGTYSEENLDRTKAISAWKGNNRNVVSEANEIRSNINKTVDMKFPSNMPVLIFTTKKDRVTEEDKNLVTFYEAQLTNYPASKIVTLEGHHYLHWTRYKEMSKEISEFTESISLN</sequence>
<dbReference type="Proteomes" id="UP000265692">
    <property type="component" value="Unassembled WGS sequence"/>
</dbReference>
<organism evidence="2 3">
    <name type="scientific">Ureibacillus yapensis</name>
    <dbReference type="NCBI Taxonomy" id="2304605"/>
    <lineage>
        <taxon>Bacteria</taxon>
        <taxon>Bacillati</taxon>
        <taxon>Bacillota</taxon>
        <taxon>Bacilli</taxon>
        <taxon>Bacillales</taxon>
        <taxon>Caryophanaceae</taxon>
        <taxon>Ureibacillus</taxon>
    </lineage>
</organism>
<keyword evidence="2" id="KW-0378">Hydrolase</keyword>
<dbReference type="InterPro" id="IPR050266">
    <property type="entry name" value="AB_hydrolase_sf"/>
</dbReference>
<dbReference type="Pfam" id="PF00561">
    <property type="entry name" value="Abhydrolase_1"/>
    <property type="match status" value="1"/>
</dbReference>
<dbReference type="PANTHER" id="PTHR43798">
    <property type="entry name" value="MONOACYLGLYCEROL LIPASE"/>
    <property type="match status" value="1"/>
</dbReference>
<dbReference type="GO" id="GO:0016787">
    <property type="term" value="F:hydrolase activity"/>
    <property type="evidence" value="ECO:0007669"/>
    <property type="project" value="UniProtKB-KW"/>
</dbReference>
<dbReference type="Gene3D" id="3.40.50.1820">
    <property type="entry name" value="alpha/beta hydrolase"/>
    <property type="match status" value="1"/>
</dbReference>
<name>A0A396S888_9BACL</name>
<dbReference type="InterPro" id="IPR000073">
    <property type="entry name" value="AB_hydrolase_1"/>
</dbReference>
<dbReference type="OrthoDB" id="1817159at2"/>
<evidence type="ECO:0000313" key="2">
    <source>
        <dbReference type="EMBL" id="RHW34114.1"/>
    </source>
</evidence>
<reference evidence="2 3" key="1">
    <citation type="submission" date="2018-08" db="EMBL/GenBank/DDBJ databases">
        <title>Lysinibacillus sp. YLB-03 draft genome sequence.</title>
        <authorList>
            <person name="Yu L."/>
        </authorList>
    </citation>
    <scope>NUCLEOTIDE SEQUENCE [LARGE SCALE GENOMIC DNA]</scope>
    <source>
        <strain evidence="2 3">YLB-03</strain>
    </source>
</reference>
<feature type="domain" description="AB hydrolase-1" evidence="1">
    <location>
        <begin position="59"/>
        <end position="293"/>
    </location>
</feature>
<protein>
    <submittedName>
        <fullName evidence="2">Alpha/beta hydrolase</fullName>
    </submittedName>
</protein>